<dbReference type="AlphaFoldDB" id="A0A372ZPD5"/>
<reference evidence="1 2" key="1">
    <citation type="submission" date="2018-08" db="EMBL/GenBank/DDBJ databases">
        <title>Diversity &amp; Physiological Properties of Lignin-Decomposing Actinobacteria from Soil.</title>
        <authorList>
            <person name="Roh S.G."/>
            <person name="Kim S.B."/>
        </authorList>
    </citation>
    <scope>NUCLEOTIDE SEQUENCE [LARGE SCALE GENOMIC DNA]</scope>
    <source>
        <strain evidence="1 2">MMS17-GH009</strain>
    </source>
</reference>
<gene>
    <name evidence="1" type="ORF">DR950_04225</name>
</gene>
<dbReference type="RefSeq" id="WP_117485864.1">
    <property type="nucleotide sequence ID" value="NZ_QVIG01000001.1"/>
</dbReference>
<keyword evidence="2" id="KW-1185">Reference proteome</keyword>
<evidence type="ECO:0000313" key="2">
    <source>
        <dbReference type="Proteomes" id="UP000263377"/>
    </source>
</evidence>
<organism evidence="1 2">
    <name type="scientific">Kitasatospora xanthocidica</name>
    <dbReference type="NCBI Taxonomy" id="83382"/>
    <lineage>
        <taxon>Bacteria</taxon>
        <taxon>Bacillati</taxon>
        <taxon>Actinomycetota</taxon>
        <taxon>Actinomycetes</taxon>
        <taxon>Kitasatosporales</taxon>
        <taxon>Streptomycetaceae</taxon>
        <taxon>Kitasatospora</taxon>
    </lineage>
</organism>
<name>A0A372ZPD5_9ACTN</name>
<protein>
    <submittedName>
        <fullName evidence="1">Uncharacterized protein</fullName>
    </submittedName>
</protein>
<accession>A0A372ZPD5</accession>
<evidence type="ECO:0000313" key="1">
    <source>
        <dbReference type="EMBL" id="RGD57105.1"/>
    </source>
</evidence>
<dbReference type="Proteomes" id="UP000263377">
    <property type="component" value="Unassembled WGS sequence"/>
</dbReference>
<proteinExistence type="predicted"/>
<dbReference type="EMBL" id="QVIG01000001">
    <property type="protein sequence ID" value="RGD57105.1"/>
    <property type="molecule type" value="Genomic_DNA"/>
</dbReference>
<sequence length="151" mass="15722">MARLHVRSGLDPDEPDTPAAALVVDPEGTPGEQALERLGGHCYEGDEVLYLVQTDGWAEHSYDGGLLTVAVAVHPAVLERAEIDPASFPLRSAADPTAVLVLRAETAVTPDVAERLAEGAAVLLGPPDAPLDDLLGPDGDWPIILAGPPEP</sequence>
<comment type="caution">
    <text evidence="1">The sequence shown here is derived from an EMBL/GenBank/DDBJ whole genome shotgun (WGS) entry which is preliminary data.</text>
</comment>